<sequence>MFALLGLTPGLFALFVVFGFMVGVFFGFFGMGGSFLVTPALLILGYSAPVAIGSSMTFVFGTAIIATMKHHDSGQVDYRLGALMFVGIALGIEAGSRLVFGLEMLGIAEAVVGIAYVFILAAIGLLFTRSALNDGADGGDGAESEAGVERDETSDDVPAIAQTIQSYEVPPMMTLADGQQASLWTISGVSAGVGVISGFLGIGGGFVRMPAIYYVIGTSLAAAVGTSLFTGLLSGGVGAFTYGRAGVIDLGIVTALLLGSALGARIGSGATAYVNEDDVTIYFGLMLLVASVAVALGEAAAWLSRPVLDQVSFVLLVGSALFVCAIILYHGALAVRQDRGPSTSP</sequence>
<protein>
    <recommendedName>
        <fullName evidence="5">Probable membrane transporter protein</fullName>
    </recommendedName>
</protein>
<feature type="transmembrane region" description="Helical" evidence="5">
    <location>
        <begin position="212"/>
        <end position="233"/>
    </location>
</feature>
<comment type="subcellular location">
    <subcellularLocation>
        <location evidence="5">Cell membrane</location>
        <topology evidence="5">Multi-pass membrane protein</topology>
    </subcellularLocation>
    <subcellularLocation>
        <location evidence="1">Membrane</location>
        <topology evidence="1">Multi-pass membrane protein</topology>
    </subcellularLocation>
</comment>
<keyword evidence="7" id="KW-1185">Reference proteome</keyword>
<dbReference type="PANTHER" id="PTHR43483">
    <property type="entry name" value="MEMBRANE TRANSPORTER PROTEIN HI_0806-RELATED"/>
    <property type="match status" value="1"/>
</dbReference>
<evidence type="ECO:0000256" key="2">
    <source>
        <dbReference type="ARBA" id="ARBA00022692"/>
    </source>
</evidence>
<feature type="transmembrane region" description="Helical" evidence="5">
    <location>
        <begin position="245"/>
        <end position="267"/>
    </location>
</feature>
<feature type="transmembrane region" description="Helical" evidence="5">
    <location>
        <begin position="80"/>
        <end position="100"/>
    </location>
</feature>
<feature type="transmembrane region" description="Helical" evidence="5">
    <location>
        <begin position="279"/>
        <end position="301"/>
    </location>
</feature>
<dbReference type="PATRIC" id="fig|1230456.3.peg.1032"/>
<comment type="similarity">
    <text evidence="5">Belongs to the 4-toluene sulfonate uptake permease (TSUP) (TC 2.A.102) family.</text>
</comment>
<feature type="transmembrane region" description="Helical" evidence="5">
    <location>
        <begin position="12"/>
        <end position="37"/>
    </location>
</feature>
<gene>
    <name evidence="6" type="ORF">C468_05318</name>
</gene>
<keyword evidence="2 5" id="KW-0812">Transmembrane</keyword>
<accession>M0P7K0</accession>
<organism evidence="6 7">
    <name type="scientific">Halorubrum kocurii JCM 14978</name>
    <dbReference type="NCBI Taxonomy" id="1230456"/>
    <lineage>
        <taxon>Archaea</taxon>
        <taxon>Methanobacteriati</taxon>
        <taxon>Methanobacteriota</taxon>
        <taxon>Stenosarchaea group</taxon>
        <taxon>Halobacteria</taxon>
        <taxon>Halobacteriales</taxon>
        <taxon>Haloferacaceae</taxon>
        <taxon>Halorubrum</taxon>
    </lineage>
</organism>
<feature type="transmembrane region" description="Helical" evidence="5">
    <location>
        <begin position="181"/>
        <end position="206"/>
    </location>
</feature>
<evidence type="ECO:0000256" key="5">
    <source>
        <dbReference type="RuleBase" id="RU363041"/>
    </source>
</evidence>
<dbReference type="OrthoDB" id="203751at2157"/>
<evidence type="ECO:0000256" key="1">
    <source>
        <dbReference type="ARBA" id="ARBA00004141"/>
    </source>
</evidence>
<feature type="transmembrane region" description="Helical" evidence="5">
    <location>
        <begin position="106"/>
        <end position="127"/>
    </location>
</feature>
<name>M0P7K0_9EURY</name>
<evidence type="ECO:0000313" key="7">
    <source>
        <dbReference type="Proteomes" id="UP000011546"/>
    </source>
</evidence>
<evidence type="ECO:0000313" key="6">
    <source>
        <dbReference type="EMBL" id="EMA65833.1"/>
    </source>
</evidence>
<dbReference type="PANTHER" id="PTHR43483:SF3">
    <property type="entry name" value="MEMBRANE TRANSPORTER PROTEIN HI_0806-RELATED"/>
    <property type="match status" value="1"/>
</dbReference>
<dbReference type="AlphaFoldDB" id="M0P7K0"/>
<dbReference type="Proteomes" id="UP000011546">
    <property type="component" value="Unassembled WGS sequence"/>
</dbReference>
<keyword evidence="4 5" id="KW-0472">Membrane</keyword>
<keyword evidence="3 5" id="KW-1133">Transmembrane helix</keyword>
<dbReference type="GO" id="GO:0005886">
    <property type="term" value="C:plasma membrane"/>
    <property type="evidence" value="ECO:0007669"/>
    <property type="project" value="UniProtKB-SubCell"/>
</dbReference>
<feature type="transmembrane region" description="Helical" evidence="5">
    <location>
        <begin position="43"/>
        <end position="68"/>
    </location>
</feature>
<proteinExistence type="inferred from homology"/>
<feature type="transmembrane region" description="Helical" evidence="5">
    <location>
        <begin position="313"/>
        <end position="335"/>
    </location>
</feature>
<reference evidence="6 7" key="1">
    <citation type="journal article" date="2014" name="PLoS Genet.">
        <title>Phylogenetically driven sequencing of extremely halophilic archaea reveals strategies for static and dynamic osmo-response.</title>
        <authorList>
            <person name="Becker E.A."/>
            <person name="Seitzer P.M."/>
            <person name="Tritt A."/>
            <person name="Larsen D."/>
            <person name="Krusor M."/>
            <person name="Yao A.I."/>
            <person name="Wu D."/>
            <person name="Madern D."/>
            <person name="Eisen J.A."/>
            <person name="Darling A.E."/>
            <person name="Facciotti M.T."/>
        </authorList>
    </citation>
    <scope>NUCLEOTIDE SEQUENCE [LARGE SCALE GENOMIC DNA]</scope>
    <source>
        <strain evidence="6 7">JCM 14978</strain>
    </source>
</reference>
<dbReference type="RefSeq" id="WP_008847800.1">
    <property type="nucleotide sequence ID" value="NZ_AOJH01000040.1"/>
</dbReference>
<dbReference type="Pfam" id="PF01925">
    <property type="entry name" value="TauE"/>
    <property type="match status" value="1"/>
</dbReference>
<dbReference type="EMBL" id="AOJH01000040">
    <property type="protein sequence ID" value="EMA65833.1"/>
    <property type="molecule type" value="Genomic_DNA"/>
</dbReference>
<evidence type="ECO:0000256" key="3">
    <source>
        <dbReference type="ARBA" id="ARBA00022989"/>
    </source>
</evidence>
<dbReference type="STRING" id="1230456.C468_05318"/>
<keyword evidence="5" id="KW-1003">Cell membrane</keyword>
<evidence type="ECO:0000256" key="4">
    <source>
        <dbReference type="ARBA" id="ARBA00023136"/>
    </source>
</evidence>
<dbReference type="InterPro" id="IPR002781">
    <property type="entry name" value="TM_pro_TauE-like"/>
</dbReference>
<comment type="caution">
    <text evidence="6">The sequence shown here is derived from an EMBL/GenBank/DDBJ whole genome shotgun (WGS) entry which is preliminary data.</text>
</comment>